<comment type="caution">
    <text evidence="3">The sequence shown here is derived from an EMBL/GenBank/DDBJ whole genome shotgun (WGS) entry which is preliminary data.</text>
</comment>
<dbReference type="Proteomes" id="UP001213000">
    <property type="component" value="Unassembled WGS sequence"/>
</dbReference>
<evidence type="ECO:0000313" key="4">
    <source>
        <dbReference type="Proteomes" id="UP001213000"/>
    </source>
</evidence>
<dbReference type="Gene3D" id="2.30.29.30">
    <property type="entry name" value="Pleckstrin-homology domain (PH domain)/Phosphotyrosine-binding domain (PTB)"/>
    <property type="match status" value="1"/>
</dbReference>
<feature type="domain" description="CRIB" evidence="2">
    <location>
        <begin position="290"/>
        <end position="303"/>
    </location>
</feature>
<name>A0AAD5YNB4_9AGAR</name>
<dbReference type="EMBL" id="JANIEX010001653">
    <property type="protein sequence ID" value="KAJ3555700.1"/>
    <property type="molecule type" value="Genomic_DNA"/>
</dbReference>
<evidence type="ECO:0000313" key="3">
    <source>
        <dbReference type="EMBL" id="KAJ3555700.1"/>
    </source>
</evidence>
<dbReference type="InterPro" id="IPR036936">
    <property type="entry name" value="CRIB_dom_sf"/>
</dbReference>
<dbReference type="Gene3D" id="3.90.810.10">
    <property type="entry name" value="CRIB domain"/>
    <property type="match status" value="1"/>
</dbReference>
<dbReference type="PROSITE" id="PS50108">
    <property type="entry name" value="CRIB"/>
    <property type="match status" value="1"/>
</dbReference>
<feature type="compositionally biased region" description="Low complexity" evidence="1">
    <location>
        <begin position="14"/>
        <end position="32"/>
    </location>
</feature>
<feature type="compositionally biased region" description="Pro residues" evidence="1">
    <location>
        <begin position="36"/>
        <end position="46"/>
    </location>
</feature>
<proteinExistence type="predicted"/>
<dbReference type="InterPro" id="IPR000697">
    <property type="entry name" value="WH1/EVH1_dom"/>
</dbReference>
<keyword evidence="4" id="KW-1185">Reference proteome</keyword>
<dbReference type="SUPFAM" id="SSF50729">
    <property type="entry name" value="PH domain-like"/>
    <property type="match status" value="1"/>
</dbReference>
<gene>
    <name evidence="3" type="ORF">NP233_g12147</name>
</gene>
<sequence length="370" mass="40254">MMPTSAQMNDIVPSSASSSHSSDSQTSFSSAAEAPYPSPQVVPPRPTMSGRPASVLHVRMISNPSDYSLPGVMPSTYVLYAIAGARVYHSTQPASNHIGPLSFARGRGSKNNGSQWVYSHLKGTLVFGRDKLSNAETDKTPVEEIVTLNQGEVEPSGEWWFQLVDDESDKVVWKFKLPLTSGSKFTYELDRPFFHVFKGSSRKYGFLFDDDKESATFSNEVTNRTAAATAALRTSIDIIDESMTLTSEPFTAKSSKGRSRSLGIKSNRKSKSKASSSSSPRTGVISAAVVSSPTSFKHVGHIGFNQMSGAVETSKDLDPAFREIMGDLRMQTGSNVTENIVLEHLDFVQGFWKDVGTMQRSTSSRPVPAN</sequence>
<feature type="region of interest" description="Disordered" evidence="1">
    <location>
        <begin position="1"/>
        <end position="50"/>
    </location>
</feature>
<evidence type="ECO:0000259" key="2">
    <source>
        <dbReference type="PROSITE" id="PS50108"/>
    </source>
</evidence>
<dbReference type="Pfam" id="PF00786">
    <property type="entry name" value="PBD"/>
    <property type="match status" value="1"/>
</dbReference>
<dbReference type="AlphaFoldDB" id="A0AAD5YNB4"/>
<evidence type="ECO:0000256" key="1">
    <source>
        <dbReference type="SAM" id="MobiDB-lite"/>
    </source>
</evidence>
<accession>A0AAD5YNB4</accession>
<organism evidence="3 4">
    <name type="scientific">Leucocoprinus birnbaumii</name>
    <dbReference type="NCBI Taxonomy" id="56174"/>
    <lineage>
        <taxon>Eukaryota</taxon>
        <taxon>Fungi</taxon>
        <taxon>Dikarya</taxon>
        <taxon>Basidiomycota</taxon>
        <taxon>Agaricomycotina</taxon>
        <taxon>Agaricomycetes</taxon>
        <taxon>Agaricomycetidae</taxon>
        <taxon>Agaricales</taxon>
        <taxon>Agaricineae</taxon>
        <taxon>Agaricaceae</taxon>
        <taxon>Leucocoprinus</taxon>
    </lineage>
</organism>
<dbReference type="InterPro" id="IPR011993">
    <property type="entry name" value="PH-like_dom_sf"/>
</dbReference>
<reference evidence="3" key="1">
    <citation type="submission" date="2022-07" db="EMBL/GenBank/DDBJ databases">
        <title>Genome Sequence of Leucocoprinus birnbaumii.</title>
        <authorList>
            <person name="Buettner E."/>
        </authorList>
    </citation>
    <scope>NUCLEOTIDE SEQUENCE</scope>
    <source>
        <strain evidence="3">VT141</strain>
    </source>
</reference>
<dbReference type="InterPro" id="IPR000095">
    <property type="entry name" value="CRIB_dom"/>
</dbReference>
<protein>
    <recommendedName>
        <fullName evidence="2">CRIB domain-containing protein</fullName>
    </recommendedName>
</protein>
<feature type="region of interest" description="Disordered" evidence="1">
    <location>
        <begin position="249"/>
        <end position="283"/>
    </location>
</feature>
<dbReference type="Pfam" id="PF00568">
    <property type="entry name" value="WH1"/>
    <property type="match status" value="1"/>
</dbReference>